<comment type="caution">
    <text evidence="3">The sequence shown here is derived from an EMBL/GenBank/DDBJ whole genome shotgun (WGS) entry which is preliminary data.</text>
</comment>
<dbReference type="Proteomes" id="UP001243009">
    <property type="component" value="Unassembled WGS sequence"/>
</dbReference>
<name>A0ABT9E3H9_9PROT</name>
<keyword evidence="2" id="KW-0472">Membrane</keyword>
<gene>
    <name evidence="3" type="ORF">Q7A36_20390</name>
</gene>
<sequence length="62" mass="6295">MSPSAHGAVSPGGAAPSFTLPAPRRRIGTSHGAEESPSRLLVMLAVAFLLASPVITLVLSFP</sequence>
<keyword evidence="2" id="KW-1133">Transmembrane helix</keyword>
<organism evidence="3 4">
    <name type="scientific">Paracraurococcus lichenis</name>
    <dbReference type="NCBI Taxonomy" id="3064888"/>
    <lineage>
        <taxon>Bacteria</taxon>
        <taxon>Pseudomonadati</taxon>
        <taxon>Pseudomonadota</taxon>
        <taxon>Alphaproteobacteria</taxon>
        <taxon>Acetobacterales</taxon>
        <taxon>Roseomonadaceae</taxon>
        <taxon>Paracraurococcus</taxon>
    </lineage>
</organism>
<keyword evidence="4" id="KW-1185">Reference proteome</keyword>
<reference evidence="3 4" key="1">
    <citation type="submission" date="2023-08" db="EMBL/GenBank/DDBJ databases">
        <title>The draft genome sequence of Paracraurococcus sp. LOR1-02.</title>
        <authorList>
            <person name="Kingkaew E."/>
            <person name="Tanasupawat S."/>
        </authorList>
    </citation>
    <scope>NUCLEOTIDE SEQUENCE [LARGE SCALE GENOMIC DNA]</scope>
    <source>
        <strain evidence="3 4">LOR1-02</strain>
    </source>
</reference>
<evidence type="ECO:0000313" key="3">
    <source>
        <dbReference type="EMBL" id="MDO9710721.1"/>
    </source>
</evidence>
<dbReference type="EMBL" id="JAUTWS010000020">
    <property type="protein sequence ID" value="MDO9710721.1"/>
    <property type="molecule type" value="Genomic_DNA"/>
</dbReference>
<keyword evidence="2" id="KW-0812">Transmembrane</keyword>
<evidence type="ECO:0000256" key="1">
    <source>
        <dbReference type="SAM" id="MobiDB-lite"/>
    </source>
</evidence>
<feature type="region of interest" description="Disordered" evidence="1">
    <location>
        <begin position="1"/>
        <end position="36"/>
    </location>
</feature>
<evidence type="ECO:0000256" key="2">
    <source>
        <dbReference type="SAM" id="Phobius"/>
    </source>
</evidence>
<dbReference type="RefSeq" id="WP_305105581.1">
    <property type="nucleotide sequence ID" value="NZ_JAUTWS010000020.1"/>
</dbReference>
<proteinExistence type="predicted"/>
<accession>A0ABT9E3H9</accession>
<feature type="transmembrane region" description="Helical" evidence="2">
    <location>
        <begin position="40"/>
        <end position="61"/>
    </location>
</feature>
<evidence type="ECO:0000313" key="4">
    <source>
        <dbReference type="Proteomes" id="UP001243009"/>
    </source>
</evidence>
<protein>
    <submittedName>
        <fullName evidence="3">Uncharacterized protein</fullName>
    </submittedName>
</protein>